<proteinExistence type="inferred from homology"/>
<dbReference type="SUPFAM" id="SSF53474">
    <property type="entry name" value="alpha/beta-Hydrolases"/>
    <property type="match status" value="1"/>
</dbReference>
<evidence type="ECO:0000259" key="3">
    <source>
        <dbReference type="Pfam" id="PF00561"/>
    </source>
</evidence>
<dbReference type="Gene3D" id="3.40.50.1820">
    <property type="entry name" value="alpha/beta hydrolase"/>
    <property type="match status" value="1"/>
</dbReference>
<dbReference type="InterPro" id="IPR000073">
    <property type="entry name" value="AB_hydrolase_1"/>
</dbReference>
<dbReference type="PANTHER" id="PTHR43798">
    <property type="entry name" value="MONOACYLGLYCEROL LIPASE"/>
    <property type="match status" value="1"/>
</dbReference>
<evidence type="ECO:0000313" key="4">
    <source>
        <dbReference type="EMBL" id="GAA3920554.1"/>
    </source>
</evidence>
<evidence type="ECO:0000313" key="5">
    <source>
        <dbReference type="Proteomes" id="UP001501565"/>
    </source>
</evidence>
<accession>A0ABP7MD34</accession>
<reference evidence="5" key="1">
    <citation type="journal article" date="2019" name="Int. J. Syst. Evol. Microbiol.">
        <title>The Global Catalogue of Microorganisms (GCM) 10K type strain sequencing project: providing services to taxonomists for standard genome sequencing and annotation.</title>
        <authorList>
            <consortium name="The Broad Institute Genomics Platform"/>
            <consortium name="The Broad Institute Genome Sequencing Center for Infectious Disease"/>
            <person name="Wu L."/>
            <person name="Ma J."/>
        </authorList>
    </citation>
    <scope>NUCLEOTIDE SEQUENCE [LARGE SCALE GENOMIC DNA]</scope>
    <source>
        <strain evidence="5">JCM 17551</strain>
    </source>
</reference>
<dbReference type="Proteomes" id="UP001501565">
    <property type="component" value="Unassembled WGS sequence"/>
</dbReference>
<gene>
    <name evidence="4" type="ORF">GCM10022277_15250</name>
</gene>
<comment type="similarity">
    <text evidence="1">Belongs to the AB hydrolase superfamily.</text>
</comment>
<dbReference type="PANTHER" id="PTHR43798:SF14">
    <property type="entry name" value="SERINE HYDROLASE-LIKE PROTEIN DDB_G0286239"/>
    <property type="match status" value="1"/>
</dbReference>
<keyword evidence="5" id="KW-1185">Reference proteome</keyword>
<comment type="caution">
    <text evidence="4">The sequence shown here is derived from an EMBL/GenBank/DDBJ whole genome shotgun (WGS) entry which is preliminary data.</text>
</comment>
<feature type="domain" description="AB hydrolase-1" evidence="3">
    <location>
        <begin position="28"/>
        <end position="136"/>
    </location>
</feature>
<name>A0ABP7MD34_9GAMM</name>
<evidence type="ECO:0000256" key="2">
    <source>
        <dbReference type="ARBA" id="ARBA00022801"/>
    </source>
</evidence>
<dbReference type="GO" id="GO:0016787">
    <property type="term" value="F:hydrolase activity"/>
    <property type="evidence" value="ECO:0007669"/>
    <property type="project" value="UniProtKB-KW"/>
</dbReference>
<evidence type="ECO:0000256" key="1">
    <source>
        <dbReference type="ARBA" id="ARBA00008645"/>
    </source>
</evidence>
<dbReference type="EMBL" id="BAABBN010000004">
    <property type="protein sequence ID" value="GAA3920554.1"/>
    <property type="molecule type" value="Genomic_DNA"/>
</dbReference>
<protein>
    <submittedName>
        <fullName evidence="4">Alpha/beta hydrolase</fullName>
    </submittedName>
</protein>
<keyword evidence="2 4" id="KW-0378">Hydrolase</keyword>
<organism evidence="4 5">
    <name type="scientific">Litoribacillus peritrichatus</name>
    <dbReference type="NCBI Taxonomy" id="718191"/>
    <lineage>
        <taxon>Bacteria</taxon>
        <taxon>Pseudomonadati</taxon>
        <taxon>Pseudomonadota</taxon>
        <taxon>Gammaproteobacteria</taxon>
        <taxon>Oceanospirillales</taxon>
        <taxon>Oceanospirillaceae</taxon>
        <taxon>Litoribacillus</taxon>
    </lineage>
</organism>
<dbReference type="InterPro" id="IPR050266">
    <property type="entry name" value="AB_hydrolase_sf"/>
</dbReference>
<dbReference type="InterPro" id="IPR029058">
    <property type="entry name" value="AB_hydrolase_fold"/>
</dbReference>
<dbReference type="Pfam" id="PF00561">
    <property type="entry name" value="Abhydrolase_1"/>
    <property type="match status" value="1"/>
</dbReference>
<dbReference type="PRINTS" id="PR00111">
    <property type="entry name" value="ABHYDROLASE"/>
</dbReference>
<dbReference type="RefSeq" id="WP_344797128.1">
    <property type="nucleotide sequence ID" value="NZ_BAABBN010000004.1"/>
</dbReference>
<sequence length="286" mass="31823">MTFTEKRLDLGYLSVAYKEWGEASGELPVLFFHGWLDNANSFDLVISGLSKDRRYLAFDLTGHGHSEHRPEGQLYHFLDGVADIRRIFDALELEKAIVVGHSLGAALLSAFSSAYPELVDRVALIEAVGPISNNEAEIADQLRDSVDKQLIGSGNNMAVYPDLETMAKARQRGIGGLGFEASRKLVERSSIKVENGYEWSSDPRLRVPSPMRLSESQVKGFLTKITSPLKLILAEKSLIPAEMIEKRLTYFSDYQMSVFPGGHHLHMEESASLVAEALNLFIQTEH</sequence>